<reference evidence="4 5" key="1">
    <citation type="submission" date="2018-02" db="EMBL/GenBank/DDBJ databases">
        <title>Genomic Encyclopedia of Archaeal and Bacterial Type Strains, Phase II (KMG-II): from individual species to whole genera.</title>
        <authorList>
            <person name="Goeker M."/>
        </authorList>
    </citation>
    <scope>NUCLEOTIDE SEQUENCE [LARGE SCALE GENOMIC DNA]</scope>
    <source>
        <strain evidence="4 5">DSM 21165</strain>
    </source>
</reference>
<dbReference type="NCBIfam" id="TIGR04183">
    <property type="entry name" value="Por_Secre_tail"/>
    <property type="match status" value="1"/>
</dbReference>
<feature type="signal peptide" evidence="2">
    <location>
        <begin position="1"/>
        <end position="21"/>
    </location>
</feature>
<protein>
    <submittedName>
        <fullName evidence="4">Putative secreted protein (Por secretion system target)</fullName>
    </submittedName>
</protein>
<comment type="caution">
    <text evidence="4">The sequence shown here is derived from an EMBL/GenBank/DDBJ whole genome shotgun (WGS) entry which is preliminary data.</text>
</comment>
<gene>
    <name evidence="4" type="ORF">CLV33_10575</name>
</gene>
<evidence type="ECO:0000256" key="1">
    <source>
        <dbReference type="ARBA" id="ARBA00022729"/>
    </source>
</evidence>
<evidence type="ECO:0000256" key="2">
    <source>
        <dbReference type="SAM" id="SignalP"/>
    </source>
</evidence>
<dbReference type="Proteomes" id="UP000251545">
    <property type="component" value="Unassembled WGS sequence"/>
</dbReference>
<name>A0A362WZC8_9FLAO</name>
<keyword evidence="1 2" id="KW-0732">Signal</keyword>
<evidence type="ECO:0000313" key="4">
    <source>
        <dbReference type="EMBL" id="PQV48225.1"/>
    </source>
</evidence>
<dbReference type="EMBL" id="PVEO01000005">
    <property type="protein sequence ID" value="PQV48225.1"/>
    <property type="molecule type" value="Genomic_DNA"/>
</dbReference>
<feature type="domain" description="Secretion system C-terminal sorting" evidence="3">
    <location>
        <begin position="203"/>
        <end position="272"/>
    </location>
</feature>
<dbReference type="InterPro" id="IPR026444">
    <property type="entry name" value="Secre_tail"/>
</dbReference>
<feature type="chain" id="PRO_5016784510" evidence="2">
    <location>
        <begin position="22"/>
        <end position="276"/>
    </location>
</feature>
<dbReference type="Pfam" id="PF18962">
    <property type="entry name" value="Por_Secre_tail"/>
    <property type="match status" value="1"/>
</dbReference>
<dbReference type="AlphaFoldDB" id="A0A362WZC8"/>
<evidence type="ECO:0000313" key="5">
    <source>
        <dbReference type="Proteomes" id="UP000251545"/>
    </source>
</evidence>
<evidence type="ECO:0000259" key="3">
    <source>
        <dbReference type="Pfam" id="PF18962"/>
    </source>
</evidence>
<sequence>MIKKITFLCFAVLCSVCSVFGQTEINDFETGAPATVVRYGTTFSVVANPNTTGNTTTNCGRIGRTTSLWYELIAFDLAVPYNVPAGEKRYLHVLVNYPAQPDLGVRFDATDSSNDGSVVVRSSNDYTNFGEWQDMVFEVDGGASGLTVNAILMHGDIGFQNDPVGLVLNNTSLFGYVDEFTFSSSSTPTLSNTKFEFENSISVFPNPVKSTFQIKTDNNTKIANISFYDLLGKTIVKSANEISRNTYDISNMSSGLYMVRITDDKGNSVTKRLMKQ</sequence>
<dbReference type="RefSeq" id="WP_105473707.1">
    <property type="nucleotide sequence ID" value="NZ_PVEO01000005.1"/>
</dbReference>
<proteinExistence type="predicted"/>
<accession>A0A362WZC8</accession>
<organism evidence="4 5">
    <name type="scientific">Jejuia pallidilutea</name>
    <dbReference type="NCBI Taxonomy" id="504487"/>
    <lineage>
        <taxon>Bacteria</taxon>
        <taxon>Pseudomonadati</taxon>
        <taxon>Bacteroidota</taxon>
        <taxon>Flavobacteriia</taxon>
        <taxon>Flavobacteriales</taxon>
        <taxon>Flavobacteriaceae</taxon>
        <taxon>Jejuia</taxon>
    </lineage>
</organism>